<protein>
    <submittedName>
        <fullName evidence="1">Uncharacterized protein</fullName>
    </submittedName>
</protein>
<name>A0A8H4FGR4_COLGL</name>
<dbReference type="EMBL" id="WVTB01000067">
    <property type="protein sequence ID" value="KAF3801246.1"/>
    <property type="molecule type" value="Genomic_DNA"/>
</dbReference>
<organism evidence="1 2">
    <name type="scientific">Colletotrichum gloeosporioides</name>
    <name type="common">Anthracnose fungus</name>
    <name type="synonym">Glomerella cingulata</name>
    <dbReference type="NCBI Taxonomy" id="474922"/>
    <lineage>
        <taxon>Eukaryota</taxon>
        <taxon>Fungi</taxon>
        <taxon>Dikarya</taxon>
        <taxon>Ascomycota</taxon>
        <taxon>Pezizomycotina</taxon>
        <taxon>Sordariomycetes</taxon>
        <taxon>Hypocreomycetidae</taxon>
        <taxon>Glomerellales</taxon>
        <taxon>Glomerellaceae</taxon>
        <taxon>Colletotrichum</taxon>
        <taxon>Colletotrichum gloeosporioides species complex</taxon>
    </lineage>
</organism>
<dbReference type="AlphaFoldDB" id="A0A8H4FGR4"/>
<accession>A0A8H4FGR4</accession>
<comment type="caution">
    <text evidence="1">The sequence shown here is derived from an EMBL/GenBank/DDBJ whole genome shotgun (WGS) entry which is preliminary data.</text>
</comment>
<keyword evidence="2" id="KW-1185">Reference proteome</keyword>
<reference evidence="1" key="2">
    <citation type="submission" date="2020-03" db="EMBL/GenBank/DDBJ databases">
        <authorList>
            <person name="Fu F.-F."/>
            <person name="Chen J."/>
        </authorList>
    </citation>
    <scope>NUCLEOTIDE SEQUENCE</scope>
    <source>
        <strain evidence="1">Lc1</strain>
    </source>
</reference>
<proteinExistence type="predicted"/>
<evidence type="ECO:0000313" key="2">
    <source>
        <dbReference type="Proteomes" id="UP000613401"/>
    </source>
</evidence>
<evidence type="ECO:0000313" key="1">
    <source>
        <dbReference type="EMBL" id="KAF3801246.1"/>
    </source>
</evidence>
<dbReference type="GeneID" id="69012551"/>
<sequence>MQVRRLWAEMAPELSFDFCVLDVYAEVKNPDFAVNLIGINPWGAQAGSGSLLFHWLDDADILNRTGSEPEPAVVIRLLDEGESPVLARDEAYQIGRERIIEDELCCLRERAAWNGFWGWCACKIHGAAAARCIS</sequence>
<gene>
    <name evidence="1" type="ORF">GCG54_00005400</name>
</gene>
<reference evidence="1" key="1">
    <citation type="journal article" date="2020" name="Phytopathology">
        <title>Genome sequence and comparative analysis of Colletotrichum gloeosporioides isolated from Liriodendron leaves.</title>
        <authorList>
            <person name="Fu F.F."/>
            <person name="Hao Z."/>
            <person name="Wang P."/>
            <person name="Lu Y."/>
            <person name="Xue L.J."/>
            <person name="Wei G."/>
            <person name="Tian Y."/>
            <person name="Baishi H."/>
            <person name="Xu H."/>
            <person name="Shi J."/>
            <person name="Cheng T."/>
            <person name="Wang G."/>
            <person name="Yi Y."/>
            <person name="Chen J."/>
        </authorList>
    </citation>
    <scope>NUCLEOTIDE SEQUENCE</scope>
    <source>
        <strain evidence="1">Lc1</strain>
    </source>
</reference>
<dbReference type="Proteomes" id="UP000613401">
    <property type="component" value="Unassembled WGS sequence"/>
</dbReference>
<dbReference type="RefSeq" id="XP_045260405.1">
    <property type="nucleotide sequence ID" value="XM_045405424.1"/>
</dbReference>